<dbReference type="InterPro" id="IPR003369">
    <property type="entry name" value="TatA/B/E"/>
</dbReference>
<keyword evidence="6 10" id="KW-0653">Protein transport</keyword>
<evidence type="ECO:0000256" key="9">
    <source>
        <dbReference type="ARBA" id="ARBA00023136"/>
    </source>
</evidence>
<protein>
    <recommendedName>
        <fullName evidence="10">Sec-independent protein translocase protein TatB</fullName>
    </recommendedName>
</protein>
<dbReference type="GO" id="GO:0033281">
    <property type="term" value="C:TAT protein transport complex"/>
    <property type="evidence" value="ECO:0007669"/>
    <property type="project" value="UniProtKB-UniRule"/>
</dbReference>
<evidence type="ECO:0000313" key="13">
    <source>
        <dbReference type="EMBL" id="OBV40829.1"/>
    </source>
</evidence>
<gene>
    <name evidence="10" type="primary">tatB</name>
    <name evidence="13" type="ORF">ASR47_102034</name>
</gene>
<keyword evidence="8 10" id="KW-0811">Translocation</keyword>
<evidence type="ECO:0000256" key="4">
    <source>
        <dbReference type="ARBA" id="ARBA00022519"/>
    </source>
</evidence>
<dbReference type="RefSeq" id="WP_065306560.1">
    <property type="nucleotide sequence ID" value="NZ_LOCQ01000043.1"/>
</dbReference>
<dbReference type="Gene3D" id="1.20.5.3310">
    <property type="match status" value="1"/>
</dbReference>
<keyword evidence="5 10" id="KW-0812">Transmembrane</keyword>
<feature type="region of interest" description="Disordered" evidence="12">
    <location>
        <begin position="153"/>
        <end position="183"/>
    </location>
</feature>
<keyword evidence="3 10" id="KW-1003">Cell membrane</keyword>
<dbReference type="AlphaFoldDB" id="A0A1A7C727"/>
<organism evidence="13 14">
    <name type="scientific">Janthinobacterium psychrotolerans</name>
    <dbReference type="NCBI Taxonomy" id="1747903"/>
    <lineage>
        <taxon>Bacteria</taxon>
        <taxon>Pseudomonadati</taxon>
        <taxon>Pseudomonadota</taxon>
        <taxon>Betaproteobacteria</taxon>
        <taxon>Burkholderiales</taxon>
        <taxon>Oxalobacteraceae</taxon>
        <taxon>Janthinobacterium</taxon>
    </lineage>
</organism>
<evidence type="ECO:0000256" key="12">
    <source>
        <dbReference type="SAM" id="MobiDB-lite"/>
    </source>
</evidence>
<dbReference type="NCBIfam" id="TIGR01410">
    <property type="entry name" value="tatB"/>
    <property type="match status" value="1"/>
</dbReference>
<dbReference type="Proteomes" id="UP000092713">
    <property type="component" value="Unassembled WGS sequence"/>
</dbReference>
<dbReference type="GO" id="GO:0008320">
    <property type="term" value="F:protein transmembrane transporter activity"/>
    <property type="evidence" value="ECO:0007669"/>
    <property type="project" value="UniProtKB-UniRule"/>
</dbReference>
<comment type="subunit">
    <text evidence="10">The Tat system comprises two distinct complexes: a TatABC complex, containing multiple copies of TatA, TatB and TatC subunits, and a separate TatA complex, containing only TatA subunits. Substrates initially bind to the TatABC complex, which probably triggers association of the separate TatA complex to form the active translocon.</text>
</comment>
<dbReference type="OrthoDB" id="9816005at2"/>
<evidence type="ECO:0000256" key="10">
    <source>
        <dbReference type="HAMAP-Rule" id="MF_00237"/>
    </source>
</evidence>
<dbReference type="InterPro" id="IPR018448">
    <property type="entry name" value="TatB"/>
</dbReference>
<evidence type="ECO:0000313" key="14">
    <source>
        <dbReference type="Proteomes" id="UP000092713"/>
    </source>
</evidence>
<proteinExistence type="inferred from homology"/>
<dbReference type="PANTHER" id="PTHR33162:SF1">
    <property type="entry name" value="SEC-INDEPENDENT PROTEIN TRANSLOCASE PROTEIN TATA, CHLOROPLASTIC"/>
    <property type="match status" value="1"/>
</dbReference>
<keyword evidence="9 10" id="KW-0472">Membrane</keyword>
<dbReference type="HAMAP" id="MF_00237">
    <property type="entry name" value="TatB"/>
    <property type="match status" value="1"/>
</dbReference>
<sequence>MIDLGLSKIAIIGVVALIVIGPEKLPKVARMAGTLYGRAQRYLNQVKSEVTREIELEELKNLQKEVQEAAHSVKQSVEQSMHGVENSISGNLAEVENAWRGDTSVYAAQDHDGHDAHEAMLRATQDDLARKAREFRRKKLVRNSAIPGWYKQRHGGKQHVQSAAARVARFRPRSASSPSSFYS</sequence>
<feature type="coiled-coil region" evidence="11">
    <location>
        <begin position="52"/>
        <end position="79"/>
    </location>
</feature>
<comment type="subcellular location">
    <subcellularLocation>
        <location evidence="10">Cell membrane</location>
        <topology evidence="10">Single-pass membrane protein</topology>
    </subcellularLocation>
    <subcellularLocation>
        <location evidence="1">Membrane</location>
        <topology evidence="1">Single-pass membrane protein</topology>
    </subcellularLocation>
</comment>
<feature type="compositionally biased region" description="Low complexity" evidence="12">
    <location>
        <begin position="162"/>
        <end position="183"/>
    </location>
</feature>
<evidence type="ECO:0000256" key="11">
    <source>
        <dbReference type="SAM" id="Coils"/>
    </source>
</evidence>
<evidence type="ECO:0000256" key="7">
    <source>
        <dbReference type="ARBA" id="ARBA00022989"/>
    </source>
</evidence>
<evidence type="ECO:0000256" key="8">
    <source>
        <dbReference type="ARBA" id="ARBA00023010"/>
    </source>
</evidence>
<evidence type="ECO:0000256" key="3">
    <source>
        <dbReference type="ARBA" id="ARBA00022475"/>
    </source>
</evidence>
<dbReference type="PATRIC" id="fig|1747903.4.peg.4487"/>
<dbReference type="Pfam" id="PF02416">
    <property type="entry name" value="TatA_B_E"/>
    <property type="match status" value="1"/>
</dbReference>
<keyword evidence="7 10" id="KW-1133">Transmembrane helix</keyword>
<evidence type="ECO:0000256" key="1">
    <source>
        <dbReference type="ARBA" id="ARBA00004167"/>
    </source>
</evidence>
<comment type="caution">
    <text evidence="13">The sequence shown here is derived from an EMBL/GenBank/DDBJ whole genome shotgun (WGS) entry which is preliminary data.</text>
</comment>
<keyword evidence="11" id="KW-0175">Coiled coil</keyword>
<accession>A0A1A7C727</accession>
<keyword evidence="2 10" id="KW-0813">Transport</keyword>
<dbReference type="STRING" id="1747903.ASR47_102034"/>
<evidence type="ECO:0000256" key="2">
    <source>
        <dbReference type="ARBA" id="ARBA00022448"/>
    </source>
</evidence>
<evidence type="ECO:0000256" key="5">
    <source>
        <dbReference type="ARBA" id="ARBA00022692"/>
    </source>
</evidence>
<keyword evidence="14" id="KW-1185">Reference proteome</keyword>
<dbReference type="PRINTS" id="PR01506">
    <property type="entry name" value="TATBPROTEIN"/>
</dbReference>
<dbReference type="PANTHER" id="PTHR33162">
    <property type="entry name" value="SEC-INDEPENDENT PROTEIN TRANSLOCASE PROTEIN TATA, CHLOROPLASTIC"/>
    <property type="match status" value="1"/>
</dbReference>
<evidence type="ECO:0000256" key="6">
    <source>
        <dbReference type="ARBA" id="ARBA00022927"/>
    </source>
</evidence>
<reference evidence="13 14" key="1">
    <citation type="submission" date="2016-04" db="EMBL/GenBank/DDBJ databases">
        <title>Draft genome sequence of Janthinobacterium psychrotolerans sp. nov., isolated from freshwater sediments in Denmark.</title>
        <authorList>
            <person name="Gong X."/>
            <person name="Skrivergaard S."/>
            <person name="Korsgaard B.S."/>
            <person name="Schreiber L."/>
            <person name="Marshall I.P."/>
            <person name="Finster K."/>
            <person name="Schramm A."/>
        </authorList>
    </citation>
    <scope>NUCLEOTIDE SEQUENCE [LARGE SCALE GENOMIC DNA]</scope>
    <source>
        <strain evidence="13 14">S3-2</strain>
    </source>
</reference>
<keyword evidence="4" id="KW-0997">Cell inner membrane</keyword>
<comment type="similarity">
    <text evidence="10">Belongs to the TatB family.</text>
</comment>
<name>A0A1A7C727_9BURK</name>
<dbReference type="GO" id="GO:0043953">
    <property type="term" value="P:protein transport by the Tat complex"/>
    <property type="evidence" value="ECO:0007669"/>
    <property type="project" value="UniProtKB-UniRule"/>
</dbReference>
<dbReference type="EMBL" id="LOCQ01000043">
    <property type="protein sequence ID" value="OBV40829.1"/>
    <property type="molecule type" value="Genomic_DNA"/>
</dbReference>
<comment type="function">
    <text evidence="10">Part of the twin-arginine translocation (Tat) system that transports large folded proteins containing a characteristic twin-arginine motif in their signal peptide across membranes. Together with TatC, TatB is part of a receptor directly interacting with Tat signal peptides. TatB may form an oligomeric binding site that transiently accommodates folded Tat precursor proteins before their translocation.</text>
</comment>